<sequence>MPDDEFLDPSAFIARAREEALDRVLAGMAIVGAVGAPLSVMRSSVTGWMPVYGFHLLVGLTAVGLWLFRKQLPVKVRCGALIAMMWSVGLLGVFTLGMLGAGTWWLAASALIAGMAISLRLGTILGACALVLLVLVAGGFTSGLLTLGINLDAFMSTYSTWATYILVAAWLPMVIFSAFLKHSELIALLAEDTAKAQQKLREFANVDTLTGAVRPHVLEEKLQGAIEQSERESSCVGVVFIDLDRFKPINDTYGHAAGDLILKTVVERAGKLLRSGDTISRIGGDEFVVALPGIQSEAEAEQVAEKLHKALVQPVEFEGQSIDVGLSMGVAVATHGCASGPQLVKAADELMYEAKRSGRNCFFSRKLSADVCAA</sequence>
<accession>A0A7W4W6I2</accession>
<dbReference type="NCBIfam" id="TIGR00254">
    <property type="entry name" value="GGDEF"/>
    <property type="match status" value="1"/>
</dbReference>
<dbReference type="PANTHER" id="PTHR46663">
    <property type="entry name" value="DIGUANYLATE CYCLASE DGCT-RELATED"/>
    <property type="match status" value="1"/>
</dbReference>
<dbReference type="CDD" id="cd01949">
    <property type="entry name" value="GGDEF"/>
    <property type="match status" value="1"/>
</dbReference>
<dbReference type="FunFam" id="3.30.70.270:FF:000001">
    <property type="entry name" value="Diguanylate cyclase domain protein"/>
    <property type="match status" value="1"/>
</dbReference>
<dbReference type="EMBL" id="JACHWY010000003">
    <property type="protein sequence ID" value="MBB3048386.1"/>
    <property type="molecule type" value="Genomic_DNA"/>
</dbReference>
<evidence type="ECO:0000259" key="3">
    <source>
        <dbReference type="PROSITE" id="PS50887"/>
    </source>
</evidence>
<name>A0A7W4W6I2_9GAMM</name>
<keyword evidence="2" id="KW-0472">Membrane</keyword>
<dbReference type="PANTHER" id="PTHR46663:SF2">
    <property type="entry name" value="GGDEF DOMAIN-CONTAINING PROTEIN"/>
    <property type="match status" value="1"/>
</dbReference>
<dbReference type="Proteomes" id="UP000537130">
    <property type="component" value="Unassembled WGS sequence"/>
</dbReference>
<feature type="transmembrane region" description="Helical" evidence="2">
    <location>
        <begin position="161"/>
        <end position="180"/>
    </location>
</feature>
<evidence type="ECO:0000313" key="4">
    <source>
        <dbReference type="EMBL" id="MBB3048386.1"/>
    </source>
</evidence>
<dbReference type="InterPro" id="IPR052163">
    <property type="entry name" value="DGC-Regulatory_Protein"/>
</dbReference>
<dbReference type="InterPro" id="IPR048437">
    <property type="entry name" value="MASE11"/>
</dbReference>
<comment type="cofactor">
    <cofactor evidence="1">
        <name>Mg(2+)</name>
        <dbReference type="ChEBI" id="CHEBI:18420"/>
    </cofactor>
</comment>
<evidence type="ECO:0000256" key="1">
    <source>
        <dbReference type="ARBA" id="ARBA00001946"/>
    </source>
</evidence>
<evidence type="ECO:0000256" key="2">
    <source>
        <dbReference type="SAM" id="Phobius"/>
    </source>
</evidence>
<feature type="transmembrane region" description="Helical" evidence="2">
    <location>
        <begin position="47"/>
        <end position="68"/>
    </location>
</feature>
<dbReference type="SUPFAM" id="SSF55073">
    <property type="entry name" value="Nucleotide cyclase"/>
    <property type="match status" value="1"/>
</dbReference>
<keyword evidence="2" id="KW-1133">Transmembrane helix</keyword>
<keyword evidence="5" id="KW-1185">Reference proteome</keyword>
<dbReference type="InterPro" id="IPR000160">
    <property type="entry name" value="GGDEF_dom"/>
</dbReference>
<feature type="domain" description="GGDEF" evidence="3">
    <location>
        <begin position="234"/>
        <end position="367"/>
    </location>
</feature>
<dbReference type="Gene3D" id="3.30.70.270">
    <property type="match status" value="1"/>
</dbReference>
<organism evidence="4 5">
    <name type="scientific">Litorivivens lipolytica</name>
    <dbReference type="NCBI Taxonomy" id="1524264"/>
    <lineage>
        <taxon>Bacteria</taxon>
        <taxon>Pseudomonadati</taxon>
        <taxon>Pseudomonadota</taxon>
        <taxon>Gammaproteobacteria</taxon>
        <taxon>Litorivivens</taxon>
    </lineage>
</organism>
<dbReference type="AlphaFoldDB" id="A0A7W4W6I2"/>
<dbReference type="Pfam" id="PF00990">
    <property type="entry name" value="GGDEF"/>
    <property type="match status" value="1"/>
</dbReference>
<proteinExistence type="predicted"/>
<feature type="transmembrane region" description="Helical" evidence="2">
    <location>
        <begin position="80"/>
        <end position="98"/>
    </location>
</feature>
<dbReference type="InterPro" id="IPR043128">
    <property type="entry name" value="Rev_trsase/Diguanyl_cyclase"/>
</dbReference>
<dbReference type="SMART" id="SM00267">
    <property type="entry name" value="GGDEF"/>
    <property type="match status" value="1"/>
</dbReference>
<protein>
    <submittedName>
        <fullName evidence="4">Diguanylate cyclase (GGDEF)-like protein</fullName>
    </submittedName>
</protein>
<dbReference type="GO" id="GO:0003824">
    <property type="term" value="F:catalytic activity"/>
    <property type="evidence" value="ECO:0007669"/>
    <property type="project" value="UniProtKB-ARBA"/>
</dbReference>
<reference evidence="4 5" key="1">
    <citation type="submission" date="2020-08" db="EMBL/GenBank/DDBJ databases">
        <title>Genomic Encyclopedia of Type Strains, Phase III (KMG-III): the genomes of soil and plant-associated and newly described type strains.</title>
        <authorList>
            <person name="Whitman W."/>
        </authorList>
    </citation>
    <scope>NUCLEOTIDE SEQUENCE [LARGE SCALE GENOMIC DNA]</scope>
    <source>
        <strain evidence="4 5">CECT 8654</strain>
    </source>
</reference>
<dbReference type="InterPro" id="IPR029787">
    <property type="entry name" value="Nucleotide_cyclase"/>
</dbReference>
<dbReference type="PROSITE" id="PS50887">
    <property type="entry name" value="GGDEF"/>
    <property type="match status" value="1"/>
</dbReference>
<evidence type="ECO:0000313" key="5">
    <source>
        <dbReference type="Proteomes" id="UP000537130"/>
    </source>
</evidence>
<dbReference type="RefSeq" id="WP_183411172.1">
    <property type="nucleotide sequence ID" value="NZ_JACHWY010000003.1"/>
</dbReference>
<gene>
    <name evidence="4" type="ORF">FHR99_002660</name>
</gene>
<dbReference type="Pfam" id="PF20969">
    <property type="entry name" value="MASE11"/>
    <property type="match status" value="1"/>
</dbReference>
<keyword evidence="2" id="KW-0812">Transmembrane</keyword>
<comment type="caution">
    <text evidence="4">The sequence shown here is derived from an EMBL/GenBank/DDBJ whole genome shotgun (WGS) entry which is preliminary data.</text>
</comment>
<feature type="transmembrane region" description="Helical" evidence="2">
    <location>
        <begin position="129"/>
        <end position="149"/>
    </location>
</feature>